<comment type="cofactor">
    <cofactor evidence="9">
        <name>Mg(2+)</name>
        <dbReference type="ChEBI" id="CHEBI:18420"/>
    </cofactor>
    <text evidence="9">Binds 1 Mg(2+) ion.</text>
</comment>
<evidence type="ECO:0000256" key="6">
    <source>
        <dbReference type="ARBA" id="ARBA00022833"/>
    </source>
</evidence>
<keyword evidence="3" id="KW-0597">Phosphoprotein</keyword>
<keyword evidence="4 9" id="KW-0479">Metal-binding</keyword>
<feature type="binding site" evidence="9">
    <location>
        <position position="290"/>
    </location>
    <ligand>
        <name>Zn(2+)</name>
        <dbReference type="ChEBI" id="CHEBI:29105"/>
        <label>2</label>
    </ligand>
</feature>
<feature type="binding site" evidence="9">
    <location>
        <position position="32"/>
    </location>
    <ligand>
        <name>Mg(2+)</name>
        <dbReference type="ChEBI" id="CHEBI:18420"/>
    </ligand>
</feature>
<dbReference type="InterPro" id="IPR042085">
    <property type="entry name" value="Ap_crown"/>
</dbReference>
<dbReference type="PRINTS" id="PR00113">
    <property type="entry name" value="ALKPHPHTASE"/>
</dbReference>
<organism evidence="12 13">
    <name type="scientific">Elsinoe australis</name>
    <dbReference type="NCBI Taxonomy" id="40998"/>
    <lineage>
        <taxon>Eukaryota</taxon>
        <taxon>Fungi</taxon>
        <taxon>Dikarya</taxon>
        <taxon>Ascomycota</taxon>
        <taxon>Pezizomycotina</taxon>
        <taxon>Dothideomycetes</taxon>
        <taxon>Dothideomycetidae</taxon>
        <taxon>Myriangiales</taxon>
        <taxon>Elsinoaceae</taxon>
        <taxon>Elsinoe</taxon>
    </lineage>
</organism>
<evidence type="ECO:0000256" key="1">
    <source>
        <dbReference type="ARBA" id="ARBA00005984"/>
    </source>
</evidence>
<evidence type="ECO:0000256" key="8">
    <source>
        <dbReference type="PIRSR" id="PIRSR601952-1"/>
    </source>
</evidence>
<keyword evidence="6 9" id="KW-0862">Zinc</keyword>
<gene>
    <name evidence="12" type="ORF">B9Z65_6694</name>
</gene>
<evidence type="ECO:0000256" key="7">
    <source>
        <dbReference type="ARBA" id="ARBA00022842"/>
    </source>
</evidence>
<keyword evidence="13" id="KW-1185">Reference proteome</keyword>
<keyword evidence="7 9" id="KW-0460">Magnesium</keyword>
<feature type="binding site" evidence="9">
    <location>
        <position position="128"/>
    </location>
    <ligand>
        <name>Mg(2+)</name>
        <dbReference type="ChEBI" id="CHEBI:18420"/>
    </ligand>
</feature>
<feature type="binding site" evidence="9">
    <location>
        <position position="286"/>
    </location>
    <ligand>
        <name>Zn(2+)</name>
        <dbReference type="ChEBI" id="CHEBI:29105"/>
        <label>2</label>
    </ligand>
</feature>
<comment type="similarity">
    <text evidence="1 10">Belongs to the alkaline phosphatase family.</text>
</comment>
<dbReference type="InterPro" id="IPR017850">
    <property type="entry name" value="Alkaline_phosphatase_core_sf"/>
</dbReference>
<dbReference type="GO" id="GO:0000329">
    <property type="term" value="C:fungal-type vacuole membrane"/>
    <property type="evidence" value="ECO:0007669"/>
    <property type="project" value="TreeGrafter"/>
</dbReference>
<comment type="catalytic activity">
    <reaction evidence="11">
        <text>a phosphate monoester + H2O = an alcohol + phosphate</text>
        <dbReference type="Rhea" id="RHEA:15017"/>
        <dbReference type="ChEBI" id="CHEBI:15377"/>
        <dbReference type="ChEBI" id="CHEBI:30879"/>
        <dbReference type="ChEBI" id="CHEBI:43474"/>
        <dbReference type="ChEBI" id="CHEBI:67140"/>
        <dbReference type="EC" id="3.1.3.1"/>
    </reaction>
</comment>
<protein>
    <recommendedName>
        <fullName evidence="2 11">Alkaline phosphatase</fullName>
        <ecNumber evidence="2 11">3.1.3.1</ecNumber>
    </recommendedName>
</protein>
<evidence type="ECO:0000256" key="3">
    <source>
        <dbReference type="ARBA" id="ARBA00022553"/>
    </source>
</evidence>
<dbReference type="SUPFAM" id="SSF53649">
    <property type="entry name" value="Alkaline phosphatase-like"/>
    <property type="match status" value="1"/>
</dbReference>
<feature type="binding site" evidence="9">
    <location>
        <position position="126"/>
    </location>
    <ligand>
        <name>Mg(2+)</name>
        <dbReference type="ChEBI" id="CHEBI:18420"/>
    </ligand>
</feature>
<dbReference type="EC" id="3.1.3.1" evidence="2 11"/>
<dbReference type="PANTHER" id="PTHR11596:SF5">
    <property type="entry name" value="ALKALINE PHOSPHATASE"/>
    <property type="match status" value="1"/>
</dbReference>
<dbReference type="InterPro" id="IPR018299">
    <property type="entry name" value="Alkaline_phosphatase_AS"/>
</dbReference>
<dbReference type="EMBL" id="NHZQ01000016">
    <property type="protein sequence ID" value="PSK58679.1"/>
    <property type="molecule type" value="Genomic_DNA"/>
</dbReference>
<evidence type="ECO:0000256" key="2">
    <source>
        <dbReference type="ARBA" id="ARBA00012647"/>
    </source>
</evidence>
<dbReference type="InterPro" id="IPR001952">
    <property type="entry name" value="Alkaline_phosphatase"/>
</dbReference>
<dbReference type="Proteomes" id="UP000243723">
    <property type="component" value="Unassembled WGS sequence"/>
</dbReference>
<evidence type="ECO:0000313" key="12">
    <source>
        <dbReference type="EMBL" id="PSK58679.1"/>
    </source>
</evidence>
<accession>A0A2P8ADY8</accession>
<dbReference type="Gene3D" id="1.10.1200.140">
    <property type="entry name" value="Alkaline phosphatase, crown domain"/>
    <property type="match status" value="1"/>
</dbReference>
<dbReference type="STRING" id="40998.A0A2P8ADY8"/>
<dbReference type="Gene3D" id="3.40.720.10">
    <property type="entry name" value="Alkaline Phosphatase, subunit A"/>
    <property type="match status" value="1"/>
</dbReference>
<dbReference type="AlphaFoldDB" id="A0A2P8ADY8"/>
<feature type="binding site" evidence="9">
    <location>
        <position position="32"/>
    </location>
    <ligand>
        <name>Zn(2+)</name>
        <dbReference type="ChEBI" id="CHEBI:29105"/>
        <label>2</label>
    </ligand>
</feature>
<keyword evidence="5 11" id="KW-0378">Hydrolase</keyword>
<feature type="binding site" evidence="9">
    <location>
        <position position="281"/>
    </location>
    <ligand>
        <name>Mg(2+)</name>
        <dbReference type="ChEBI" id="CHEBI:18420"/>
    </ligand>
</feature>
<dbReference type="CDD" id="cd16012">
    <property type="entry name" value="ALP"/>
    <property type="match status" value="1"/>
</dbReference>
<sequence length="480" mass="51286">MRSSLLLAAASAPAALAIFRDRPRNFIFVIPDGMAPVSQTIARTFLEAQADGIAIDQMPIGNTRTHSANNLVTDSAAAGTALASGFKTNNGALGVLPDGQPVGTILEAAKLEGYLTGLVVTSIINHATPAAFSSHSVSRNALPAIAAQQIGYSHPLNQSVDILLGGGTCYFQPQSAPTSCREDDTDLFAFAQSQGYTVLANRSGFDALSSSRGRTPLPWLGTFSPGDLAYDLDRQSQPENVREPSLSEMTSQALSALDAGVRCRGPRCRVQRSKGYFLMIEASRIDHASHASDGAAHLHEVLEYNRVMQLVKEWIDVHPDTAMISVADHETGGLTVPSRYDVSRLGGAKKTAETLGEEWERYNGTDRRGFLTGTVLPAYGVGDASGAEVERMLGSGEDFALELANVLNARSGLKWSTGGHTGVDTTLFGYAEGRMGEELKVALAGNHDNIEIPRYLERALDVSLDKVTRELRAKGTAWIP</sequence>
<dbReference type="SMART" id="SM00098">
    <property type="entry name" value="alkPPc"/>
    <property type="match status" value="1"/>
</dbReference>
<comment type="caution">
    <text evidence="12">The sequence shown here is derived from an EMBL/GenBank/DDBJ whole genome shotgun (WGS) entry which is preliminary data.</text>
</comment>
<evidence type="ECO:0000256" key="10">
    <source>
        <dbReference type="RuleBase" id="RU003946"/>
    </source>
</evidence>
<dbReference type="Pfam" id="PF00245">
    <property type="entry name" value="Alk_phosphatase"/>
    <property type="match status" value="1"/>
</dbReference>
<feature type="active site" description="Phosphoserine intermediate" evidence="8">
    <location>
        <position position="75"/>
    </location>
</feature>
<evidence type="ECO:0000256" key="4">
    <source>
        <dbReference type="ARBA" id="ARBA00022723"/>
    </source>
</evidence>
<evidence type="ECO:0000256" key="5">
    <source>
        <dbReference type="ARBA" id="ARBA00022801"/>
    </source>
</evidence>
<dbReference type="GO" id="GO:0004035">
    <property type="term" value="F:alkaline phosphatase activity"/>
    <property type="evidence" value="ECO:0007669"/>
    <property type="project" value="UniProtKB-EC"/>
</dbReference>
<evidence type="ECO:0000313" key="13">
    <source>
        <dbReference type="Proteomes" id="UP000243723"/>
    </source>
</evidence>
<evidence type="ECO:0000256" key="9">
    <source>
        <dbReference type="PIRSR" id="PIRSR601952-2"/>
    </source>
</evidence>
<dbReference type="OrthoDB" id="7392499at2759"/>
<dbReference type="PROSITE" id="PS00123">
    <property type="entry name" value="ALKALINE_PHOSPHATASE"/>
    <property type="match status" value="1"/>
</dbReference>
<comment type="cofactor">
    <cofactor evidence="9">
        <name>Zn(2+)</name>
        <dbReference type="ChEBI" id="CHEBI:29105"/>
    </cofactor>
    <text evidence="9">Binds 2 Zn(2+) ions.</text>
</comment>
<reference evidence="12 13" key="1">
    <citation type="submission" date="2017-05" db="EMBL/GenBank/DDBJ databases">
        <title>Draft genome sequence of Elsinoe australis.</title>
        <authorList>
            <person name="Cheng Q."/>
        </authorList>
    </citation>
    <scope>NUCLEOTIDE SEQUENCE [LARGE SCALE GENOMIC DNA]</scope>
    <source>
        <strain evidence="12 13">NL1</strain>
    </source>
</reference>
<evidence type="ECO:0000256" key="11">
    <source>
        <dbReference type="RuleBase" id="RU003947"/>
    </source>
</evidence>
<feature type="binding site" evidence="9">
    <location>
        <position position="420"/>
    </location>
    <ligand>
        <name>Zn(2+)</name>
        <dbReference type="ChEBI" id="CHEBI:29105"/>
        <label>2</label>
    </ligand>
</feature>
<feature type="binding site" evidence="9">
    <location>
        <position position="328"/>
    </location>
    <ligand>
        <name>Zn(2+)</name>
        <dbReference type="ChEBI" id="CHEBI:29105"/>
        <label>2</label>
    </ligand>
</feature>
<dbReference type="PANTHER" id="PTHR11596">
    <property type="entry name" value="ALKALINE PHOSPHATASE"/>
    <property type="match status" value="1"/>
</dbReference>
<name>A0A2P8ADY8_9PEZI</name>
<feature type="binding site" evidence="9">
    <location>
        <position position="329"/>
    </location>
    <ligand>
        <name>Zn(2+)</name>
        <dbReference type="ChEBI" id="CHEBI:29105"/>
        <label>2</label>
    </ligand>
</feature>
<dbReference type="GO" id="GO:0046872">
    <property type="term" value="F:metal ion binding"/>
    <property type="evidence" value="ECO:0007669"/>
    <property type="project" value="UniProtKB-KW"/>
</dbReference>
<proteinExistence type="inferred from homology"/>